<dbReference type="Pfam" id="PF04548">
    <property type="entry name" value="AIG1"/>
    <property type="match status" value="2"/>
</dbReference>
<evidence type="ECO:0000313" key="18">
    <source>
        <dbReference type="Ensembl" id="ENSCCRP00010061403.1"/>
    </source>
</evidence>
<keyword evidence="9" id="KW-0256">Endoplasmic reticulum</keyword>
<evidence type="ECO:0000256" key="3">
    <source>
        <dbReference type="ARBA" id="ARBA00004514"/>
    </source>
</evidence>
<dbReference type="SUPFAM" id="SSF52540">
    <property type="entry name" value="P-loop containing nucleoside triphosphate hydrolases"/>
    <property type="match status" value="2"/>
</dbReference>
<dbReference type="Proteomes" id="UP000694427">
    <property type="component" value="Unplaced"/>
</dbReference>
<keyword evidence="19" id="KW-1185">Reference proteome</keyword>
<keyword evidence="6" id="KW-0963">Cytoplasm</keyword>
<dbReference type="GO" id="GO:0005525">
    <property type="term" value="F:GTP binding"/>
    <property type="evidence" value="ECO:0007669"/>
    <property type="project" value="UniProtKB-KW"/>
</dbReference>
<dbReference type="GO" id="GO:0005794">
    <property type="term" value="C:Golgi apparatus"/>
    <property type="evidence" value="ECO:0007669"/>
    <property type="project" value="UniProtKB-SubCell"/>
</dbReference>
<comment type="similarity">
    <text evidence="5">Belongs to the TRAFAC class TrmE-Era-EngA-EngB-Septin-like GTPase superfamily. AIG1/Toc34/Toc159-like paraseptin GTPase family. IAN subfamily.</text>
</comment>
<feature type="domain" description="AIG1-type G" evidence="17">
    <location>
        <begin position="226"/>
        <end position="410"/>
    </location>
</feature>
<feature type="signal peptide" evidence="16">
    <location>
        <begin position="1"/>
        <end position="17"/>
    </location>
</feature>
<dbReference type="GO" id="GO:0005783">
    <property type="term" value="C:endoplasmic reticulum"/>
    <property type="evidence" value="ECO:0007669"/>
    <property type="project" value="UniProtKB-SubCell"/>
</dbReference>
<keyword evidence="7" id="KW-0677">Repeat</keyword>
<feature type="chain" id="PRO_5034768975" description="GTPase IMAP family member 8" evidence="16">
    <location>
        <begin position="18"/>
        <end position="410"/>
    </location>
</feature>
<evidence type="ECO:0000256" key="10">
    <source>
        <dbReference type="ARBA" id="ARBA00023034"/>
    </source>
</evidence>
<evidence type="ECO:0000256" key="4">
    <source>
        <dbReference type="ARBA" id="ARBA00004555"/>
    </source>
</evidence>
<keyword evidence="16" id="KW-0732">Signal</keyword>
<evidence type="ECO:0000256" key="9">
    <source>
        <dbReference type="ARBA" id="ARBA00022824"/>
    </source>
</evidence>
<proteinExistence type="inferred from homology"/>
<dbReference type="InterPro" id="IPR006703">
    <property type="entry name" value="G_AIG1"/>
</dbReference>
<keyword evidence="12" id="KW-0342">GTP-binding</keyword>
<dbReference type="Ensembl" id="ENSCCRT00010067403.1">
    <property type="protein sequence ID" value="ENSCCRP00010061403.1"/>
    <property type="gene ID" value="ENSCCRG00010026122.1"/>
</dbReference>
<evidence type="ECO:0000256" key="5">
    <source>
        <dbReference type="ARBA" id="ARBA00008535"/>
    </source>
</evidence>
<evidence type="ECO:0000256" key="8">
    <source>
        <dbReference type="ARBA" id="ARBA00022741"/>
    </source>
</evidence>
<dbReference type="FunFam" id="3.40.50.300:FF:000536">
    <property type="entry name" value="GTPase IMAP family member 8"/>
    <property type="match status" value="1"/>
</dbReference>
<evidence type="ECO:0000256" key="13">
    <source>
        <dbReference type="ARBA" id="ARBA00056809"/>
    </source>
</evidence>
<dbReference type="CDD" id="cd01852">
    <property type="entry name" value="AIG1"/>
    <property type="match status" value="1"/>
</dbReference>
<dbReference type="InterPro" id="IPR045058">
    <property type="entry name" value="GIMA/IAN/Toc"/>
</dbReference>
<evidence type="ECO:0000256" key="1">
    <source>
        <dbReference type="ARBA" id="ARBA00004173"/>
    </source>
</evidence>
<keyword evidence="11" id="KW-0496">Mitochondrion</keyword>
<dbReference type="FunFam" id="3.40.50.300:FF:000366">
    <property type="entry name" value="GTPase, IMAP family member 2"/>
    <property type="match status" value="1"/>
</dbReference>
<reference evidence="18" key="2">
    <citation type="submission" date="2025-09" db="UniProtKB">
        <authorList>
            <consortium name="Ensembl"/>
        </authorList>
    </citation>
    <scope>IDENTIFICATION</scope>
</reference>
<evidence type="ECO:0000256" key="14">
    <source>
        <dbReference type="ARBA" id="ARBA00073539"/>
    </source>
</evidence>
<accession>A0A8C1QSI2</accession>
<keyword evidence="8" id="KW-0547">Nucleotide-binding</keyword>
<keyword evidence="10" id="KW-0333">Golgi apparatus</keyword>
<dbReference type="PROSITE" id="PS51720">
    <property type="entry name" value="G_AIG1"/>
    <property type="match status" value="2"/>
</dbReference>
<evidence type="ECO:0000256" key="15">
    <source>
        <dbReference type="ARBA" id="ARBA00077278"/>
    </source>
</evidence>
<sequence>MLCLILDILIWFKGSNSSDIRIVLLGKTGSGKSSAGNTILGREHFTVDDSQESCTETCEKEEDLTGDRRISVIDTPGLFDTRMSEQEVEQEIKNCVEKSLPGPHVFLLVIRLDVKFTEEEKNTVKWIQKNFGEEAASYSIILFTHADHLKEQSLDEYIRESNDLKALVNECGGRFHSFNNNDTQNRSQVTELLEKIERMKENGIGYYTNKMYEEAQWRLNREQFWSGNPQIVLLGKTGSGKTSAVKTIVGRQSFTKTYEIQEACVDGKNMKIVDTPGLIDAPAEKMKAELEKCVRMSAPGPHVFLLVIRLDERFKDEEKNTVKWIQRNFGEDAVHHTIILFTHADHLKQQSLDDYIRGNPDLQALTEEFSGRFHSFNNKNTENHSQVTELIEKIKSIREGQNSFLNITVF</sequence>
<evidence type="ECO:0000259" key="17">
    <source>
        <dbReference type="PROSITE" id="PS51720"/>
    </source>
</evidence>
<evidence type="ECO:0000256" key="16">
    <source>
        <dbReference type="SAM" id="SignalP"/>
    </source>
</evidence>
<dbReference type="PANTHER" id="PTHR10903:SF188">
    <property type="entry name" value="GTPASE IMAP FAMILY MEMBER 2-LIKE-RELATED"/>
    <property type="match status" value="1"/>
</dbReference>
<evidence type="ECO:0000256" key="11">
    <source>
        <dbReference type="ARBA" id="ARBA00023128"/>
    </source>
</evidence>
<comment type="function">
    <text evidence="13">Exerts an anti-apoptotic effect in the immune system and is involved in responses to infections.</text>
</comment>
<evidence type="ECO:0000256" key="2">
    <source>
        <dbReference type="ARBA" id="ARBA00004240"/>
    </source>
</evidence>
<protein>
    <recommendedName>
        <fullName evidence="14">GTPase IMAP family member 8</fullName>
    </recommendedName>
    <alternativeName>
        <fullName evidence="15">Immune-associated nucleotide-binding protein 9</fullName>
    </alternativeName>
</protein>
<dbReference type="Gene3D" id="3.40.50.300">
    <property type="entry name" value="P-loop containing nucleotide triphosphate hydrolases"/>
    <property type="match status" value="2"/>
</dbReference>
<feature type="domain" description="AIG1-type G" evidence="17">
    <location>
        <begin position="17"/>
        <end position="216"/>
    </location>
</feature>
<dbReference type="PANTHER" id="PTHR10903">
    <property type="entry name" value="GTPASE, IMAP FAMILY MEMBER-RELATED"/>
    <property type="match status" value="1"/>
</dbReference>
<dbReference type="AlphaFoldDB" id="A0A8C1QSI2"/>
<reference evidence="18" key="1">
    <citation type="submission" date="2025-08" db="UniProtKB">
        <authorList>
            <consortium name="Ensembl"/>
        </authorList>
    </citation>
    <scope>IDENTIFICATION</scope>
</reference>
<dbReference type="InterPro" id="IPR027417">
    <property type="entry name" value="P-loop_NTPase"/>
</dbReference>
<evidence type="ECO:0000256" key="6">
    <source>
        <dbReference type="ARBA" id="ARBA00022490"/>
    </source>
</evidence>
<evidence type="ECO:0000313" key="19">
    <source>
        <dbReference type="Proteomes" id="UP000694427"/>
    </source>
</evidence>
<evidence type="ECO:0000256" key="7">
    <source>
        <dbReference type="ARBA" id="ARBA00022737"/>
    </source>
</evidence>
<dbReference type="GO" id="GO:0005829">
    <property type="term" value="C:cytosol"/>
    <property type="evidence" value="ECO:0007669"/>
    <property type="project" value="UniProtKB-SubCell"/>
</dbReference>
<dbReference type="GO" id="GO:0005739">
    <property type="term" value="C:mitochondrion"/>
    <property type="evidence" value="ECO:0007669"/>
    <property type="project" value="UniProtKB-SubCell"/>
</dbReference>
<evidence type="ECO:0000256" key="12">
    <source>
        <dbReference type="ARBA" id="ARBA00023134"/>
    </source>
</evidence>
<name>A0A8C1QSI2_CYPCA</name>
<organism evidence="18 19">
    <name type="scientific">Cyprinus carpio</name>
    <name type="common">Common carp</name>
    <dbReference type="NCBI Taxonomy" id="7962"/>
    <lineage>
        <taxon>Eukaryota</taxon>
        <taxon>Metazoa</taxon>
        <taxon>Chordata</taxon>
        <taxon>Craniata</taxon>
        <taxon>Vertebrata</taxon>
        <taxon>Euteleostomi</taxon>
        <taxon>Actinopterygii</taxon>
        <taxon>Neopterygii</taxon>
        <taxon>Teleostei</taxon>
        <taxon>Ostariophysi</taxon>
        <taxon>Cypriniformes</taxon>
        <taxon>Cyprinidae</taxon>
        <taxon>Cyprininae</taxon>
        <taxon>Cyprinus</taxon>
    </lineage>
</organism>
<comment type="subcellular location">
    <subcellularLocation>
        <location evidence="3">Cytoplasm</location>
        <location evidence="3">Cytosol</location>
    </subcellularLocation>
    <subcellularLocation>
        <location evidence="2">Endoplasmic reticulum</location>
    </subcellularLocation>
    <subcellularLocation>
        <location evidence="4">Golgi apparatus</location>
    </subcellularLocation>
    <subcellularLocation>
        <location evidence="1">Mitochondrion</location>
    </subcellularLocation>
</comment>